<evidence type="ECO:0000313" key="1">
    <source>
        <dbReference type="EMBL" id="KAF4302015.1"/>
    </source>
</evidence>
<dbReference type="EMBL" id="WWBZ02000073">
    <property type="protein sequence ID" value="KAF4302015.1"/>
    <property type="molecule type" value="Genomic_DNA"/>
</dbReference>
<gene>
    <name evidence="1" type="ORF">GTA08_BOTSDO10322</name>
</gene>
<reference evidence="1" key="1">
    <citation type="submission" date="2020-04" db="EMBL/GenBank/DDBJ databases">
        <title>Genome Assembly and Annotation of Botryosphaeria dothidea sdau 11-99, a Latent Pathogen of Apple Fruit Ring Rot in China.</title>
        <authorList>
            <person name="Yu C."/>
            <person name="Diao Y."/>
            <person name="Lu Q."/>
            <person name="Zhao J."/>
            <person name="Cui S."/>
            <person name="Peng C."/>
            <person name="He B."/>
            <person name="Liu H."/>
        </authorList>
    </citation>
    <scope>NUCLEOTIDE SEQUENCE [LARGE SCALE GENOMIC DNA]</scope>
    <source>
        <strain evidence="1">Sdau11-99</strain>
    </source>
</reference>
<dbReference type="InterPro" id="IPR021848">
    <property type="entry name" value="HODM_asu-like"/>
</dbReference>
<keyword evidence="2" id="KW-1185">Reference proteome</keyword>
<evidence type="ECO:0000313" key="2">
    <source>
        <dbReference type="Proteomes" id="UP000572817"/>
    </source>
</evidence>
<comment type="caution">
    <text evidence="1">The sequence shown here is derived from an EMBL/GenBank/DDBJ whole genome shotgun (WGS) entry which is preliminary data.</text>
</comment>
<organism evidence="1 2">
    <name type="scientific">Botryosphaeria dothidea</name>
    <dbReference type="NCBI Taxonomy" id="55169"/>
    <lineage>
        <taxon>Eukaryota</taxon>
        <taxon>Fungi</taxon>
        <taxon>Dikarya</taxon>
        <taxon>Ascomycota</taxon>
        <taxon>Pezizomycotina</taxon>
        <taxon>Dothideomycetes</taxon>
        <taxon>Dothideomycetes incertae sedis</taxon>
        <taxon>Botryosphaeriales</taxon>
        <taxon>Botryosphaeriaceae</taxon>
        <taxon>Botryosphaeria</taxon>
    </lineage>
</organism>
<dbReference type="Pfam" id="PF11927">
    <property type="entry name" value="HODM_asu-like"/>
    <property type="match status" value="1"/>
</dbReference>
<protein>
    <submittedName>
        <fullName evidence="1">Uncharacterized protein</fullName>
    </submittedName>
</protein>
<dbReference type="Proteomes" id="UP000572817">
    <property type="component" value="Unassembled WGS sequence"/>
</dbReference>
<sequence>MDSELIDKAIFSKPTNNAVLLALIGLALCYLAFARLRNRNPKTGVNPPPTAPTFQTPLPLPFNDASPTTSAPHPYRPFQHGPNHITMGIRKLDWNDWIEMDANFLPYHATKVAELEKDLPAHVQEPRRRRWWWRRKLVQDDVILMVDGDDGQFHLDAGAVCLPGFWRLREKFGLSLDELHFEAGRATLRTEAPEVYEPLLQVHDARRKQLRVNNFFIQIDDGLHWSHRMEDQNGDEVASWATADSADLKLEEIYFRSERQTLRRLPRSGALMFTVRTYFEPVTVIAKEPHVPGRLAEAIRQWDETVSVYKGKKHWEHLLLPYLDEQHRLQVENDVLQEHVEREFPY</sequence>
<dbReference type="AlphaFoldDB" id="A0A8H4IIM7"/>
<proteinExistence type="predicted"/>
<dbReference type="OrthoDB" id="497541at2759"/>
<accession>A0A8H4IIM7</accession>
<name>A0A8H4IIM7_9PEZI</name>